<accession>A0A2P1PRC4</accession>
<evidence type="ECO:0000313" key="1">
    <source>
        <dbReference type="EMBL" id="AVP97400.1"/>
    </source>
</evidence>
<dbReference type="AlphaFoldDB" id="A0A2P1PRC4"/>
<keyword evidence="2" id="KW-1185">Reference proteome</keyword>
<dbReference type="OrthoDB" id="6856478at2"/>
<evidence type="ECO:0008006" key="3">
    <source>
        <dbReference type="Google" id="ProtNLM"/>
    </source>
</evidence>
<reference evidence="1 2" key="1">
    <citation type="submission" date="2018-03" db="EMBL/GenBank/DDBJ databases">
        <title>Ahniella affigens gen. nov., sp. nov., a gammaproteobacterium isolated from sandy soil near a stream.</title>
        <authorList>
            <person name="Ko Y."/>
            <person name="Kim J.-H."/>
        </authorList>
    </citation>
    <scope>NUCLEOTIDE SEQUENCE [LARGE SCALE GENOMIC DNA]</scope>
    <source>
        <strain evidence="1 2">D13</strain>
    </source>
</reference>
<sequence length="208" mass="21938">MALQSSLSDGDKVVVMDTSVVINLNATGCAEAILKALPFRAVVVDLAAHELQNCHANARRDADMLAGLVRIGLVDIVSLKSEGLAMFESLVVGVAADTLDDGEAATVAYSAQESAVAVVDERKAIRLCSERFPNIRLVCTMDLIAHSEVQDQLGGHALADAVFGALIGARMRVMPQHISSVVDLIGFDRAIKCPSLPGKHRGHGAQNS</sequence>
<dbReference type="InterPro" id="IPR021799">
    <property type="entry name" value="PIN-like_prokaryotic"/>
</dbReference>
<reference evidence="1 2" key="2">
    <citation type="submission" date="2018-03" db="EMBL/GenBank/DDBJ databases">
        <authorList>
            <person name="Keele B.F."/>
        </authorList>
    </citation>
    <scope>NUCLEOTIDE SEQUENCE [LARGE SCALE GENOMIC DNA]</scope>
    <source>
        <strain evidence="1 2">D13</strain>
    </source>
</reference>
<gene>
    <name evidence="1" type="ORF">C7S18_09425</name>
</gene>
<proteinExistence type="predicted"/>
<protein>
    <recommendedName>
        <fullName evidence="3">PIN domain-containing protein</fullName>
    </recommendedName>
</protein>
<organism evidence="1 2">
    <name type="scientific">Ahniella affigens</name>
    <dbReference type="NCBI Taxonomy" id="2021234"/>
    <lineage>
        <taxon>Bacteria</taxon>
        <taxon>Pseudomonadati</taxon>
        <taxon>Pseudomonadota</taxon>
        <taxon>Gammaproteobacteria</taxon>
        <taxon>Lysobacterales</taxon>
        <taxon>Rhodanobacteraceae</taxon>
        <taxon>Ahniella</taxon>
    </lineage>
</organism>
<name>A0A2P1PRC4_9GAMM</name>
<dbReference type="KEGG" id="xba:C7S18_09425"/>
<dbReference type="EMBL" id="CP027860">
    <property type="protein sequence ID" value="AVP97400.1"/>
    <property type="molecule type" value="Genomic_DNA"/>
</dbReference>
<dbReference type="RefSeq" id="WP_106891324.1">
    <property type="nucleotide sequence ID" value="NZ_CP027860.1"/>
</dbReference>
<evidence type="ECO:0000313" key="2">
    <source>
        <dbReference type="Proteomes" id="UP000241074"/>
    </source>
</evidence>
<dbReference type="Proteomes" id="UP000241074">
    <property type="component" value="Chromosome"/>
</dbReference>
<dbReference type="Pfam" id="PF11848">
    <property type="entry name" value="DUF3368"/>
    <property type="match status" value="1"/>
</dbReference>